<dbReference type="OrthoDB" id="192832at2759"/>
<gene>
    <name evidence="3" type="ORF">VHEMI08294</name>
</gene>
<proteinExistence type="predicted"/>
<keyword evidence="4" id="KW-1185">Reference proteome</keyword>
<name>A0A0A1TN99_9HYPO</name>
<evidence type="ECO:0000313" key="3">
    <source>
        <dbReference type="EMBL" id="CEJ92658.1"/>
    </source>
</evidence>
<evidence type="ECO:0000256" key="1">
    <source>
        <dbReference type="SAM" id="SignalP"/>
    </source>
</evidence>
<accession>A0A0A1TN99</accession>
<dbReference type="HOGENOM" id="CLU_019533_3_1_1"/>
<dbReference type="STRING" id="1531966.A0A0A1TN99"/>
<dbReference type="EMBL" id="CDHN01000005">
    <property type="protein sequence ID" value="CEJ92658.1"/>
    <property type="molecule type" value="Genomic_DNA"/>
</dbReference>
<dbReference type="SUPFAM" id="SSF49899">
    <property type="entry name" value="Concanavalin A-like lectins/glucanases"/>
    <property type="match status" value="1"/>
</dbReference>
<dbReference type="PANTHER" id="PTHR10963">
    <property type="entry name" value="GLYCOSYL HYDROLASE-RELATED"/>
    <property type="match status" value="1"/>
</dbReference>
<evidence type="ECO:0000259" key="2">
    <source>
        <dbReference type="PROSITE" id="PS51762"/>
    </source>
</evidence>
<feature type="signal peptide" evidence="1">
    <location>
        <begin position="1"/>
        <end position="19"/>
    </location>
</feature>
<evidence type="ECO:0000313" key="4">
    <source>
        <dbReference type="Proteomes" id="UP000039046"/>
    </source>
</evidence>
<feature type="chain" id="PRO_5001990387" description="GH16 domain-containing protein" evidence="1">
    <location>
        <begin position="20"/>
        <end position="282"/>
    </location>
</feature>
<organism evidence="3 4">
    <name type="scientific">[Torrubiella] hemipterigena</name>
    <dbReference type="NCBI Taxonomy" id="1531966"/>
    <lineage>
        <taxon>Eukaryota</taxon>
        <taxon>Fungi</taxon>
        <taxon>Dikarya</taxon>
        <taxon>Ascomycota</taxon>
        <taxon>Pezizomycotina</taxon>
        <taxon>Sordariomycetes</taxon>
        <taxon>Hypocreomycetidae</taxon>
        <taxon>Hypocreales</taxon>
        <taxon>Clavicipitaceae</taxon>
        <taxon>Clavicipitaceae incertae sedis</taxon>
        <taxon>'Torrubiella' clade</taxon>
    </lineage>
</organism>
<dbReference type="AlphaFoldDB" id="A0A0A1TN99"/>
<dbReference type="PROSITE" id="PS51762">
    <property type="entry name" value="GH16_2"/>
    <property type="match status" value="1"/>
</dbReference>
<feature type="domain" description="GH16" evidence="2">
    <location>
        <begin position="30"/>
        <end position="282"/>
    </location>
</feature>
<keyword evidence="1" id="KW-0732">Signal</keyword>
<dbReference type="GO" id="GO:0005975">
    <property type="term" value="P:carbohydrate metabolic process"/>
    <property type="evidence" value="ECO:0007669"/>
    <property type="project" value="InterPro"/>
</dbReference>
<dbReference type="Pfam" id="PF26113">
    <property type="entry name" value="GH16_XgeA"/>
    <property type="match status" value="1"/>
</dbReference>
<protein>
    <recommendedName>
        <fullName evidence="2">GH16 domain-containing protein</fullName>
    </recommendedName>
</protein>
<dbReference type="PANTHER" id="PTHR10963:SF60">
    <property type="entry name" value="GRAM-NEGATIVE BACTERIA-BINDING PROTEIN 1-RELATED"/>
    <property type="match status" value="1"/>
</dbReference>
<dbReference type="InterPro" id="IPR013320">
    <property type="entry name" value="ConA-like_dom_sf"/>
</dbReference>
<dbReference type="Gene3D" id="2.60.120.200">
    <property type="match status" value="1"/>
</dbReference>
<dbReference type="GO" id="GO:0004553">
    <property type="term" value="F:hydrolase activity, hydrolyzing O-glycosyl compounds"/>
    <property type="evidence" value="ECO:0007669"/>
    <property type="project" value="InterPro"/>
</dbReference>
<sequence>MISAPILTALLAIVPAALATAPPIYPNFNLEWKSDFGGKEGSFPDEGNWNIIAGNLGVNNELETYARSTDNVRISKSKTLELIPRHKDNKWTSGRLESKHTFTPPADKLTRVEASIHLATVGGKQGIWPAFWMLGDSIRHGTSWPLCGELDILETVNGQSTGHGTMHCDKSPGGICGEGNGIGSPVGFNPKGFTTWRLELDRRPKDWKKQTITWFMNGKQYQQISGARINNADIWGRVCHSPLFFILNVAVGGNWPGNPNQDTHAGTDSMMEVAYVAQYVSK</sequence>
<dbReference type="InterPro" id="IPR000757">
    <property type="entry name" value="Beta-glucanase-like"/>
</dbReference>
<dbReference type="Proteomes" id="UP000039046">
    <property type="component" value="Unassembled WGS sequence"/>
</dbReference>
<reference evidence="3 4" key="1">
    <citation type="journal article" date="2015" name="Genome Announc.">
        <title>Draft Genome Sequence and Gene Annotation of the Entomopathogenic Fungus Verticillium hemipterigenum.</title>
        <authorList>
            <person name="Horn F."/>
            <person name="Habel A."/>
            <person name="Scharf D.H."/>
            <person name="Dworschak J."/>
            <person name="Brakhage A.A."/>
            <person name="Guthke R."/>
            <person name="Hertweck C."/>
            <person name="Linde J."/>
        </authorList>
    </citation>
    <scope>NUCLEOTIDE SEQUENCE [LARGE SCALE GENOMIC DNA]</scope>
</reference>
<dbReference type="InterPro" id="IPR050546">
    <property type="entry name" value="Glycosyl_Hydrlase_16"/>
</dbReference>
<dbReference type="CDD" id="cd02182">
    <property type="entry name" value="GH16_Strep_laminarinase_like"/>
    <property type="match status" value="1"/>
</dbReference>